<gene>
    <name evidence="2" type="ORF">PAPYR_10716</name>
</gene>
<evidence type="ECO:0000313" key="3">
    <source>
        <dbReference type="Proteomes" id="UP001141327"/>
    </source>
</evidence>
<evidence type="ECO:0000256" key="1">
    <source>
        <dbReference type="SAM" id="MobiDB-lite"/>
    </source>
</evidence>
<feature type="compositionally biased region" description="Low complexity" evidence="1">
    <location>
        <begin position="81"/>
        <end position="90"/>
    </location>
</feature>
<proteinExistence type="predicted"/>
<evidence type="ECO:0000313" key="2">
    <source>
        <dbReference type="EMBL" id="KAJ4454531.1"/>
    </source>
</evidence>
<comment type="caution">
    <text evidence="2">The sequence shown here is derived from an EMBL/GenBank/DDBJ whole genome shotgun (WGS) entry which is preliminary data.</text>
</comment>
<organism evidence="2 3">
    <name type="scientific">Paratrimastix pyriformis</name>
    <dbReference type="NCBI Taxonomy" id="342808"/>
    <lineage>
        <taxon>Eukaryota</taxon>
        <taxon>Metamonada</taxon>
        <taxon>Preaxostyla</taxon>
        <taxon>Paratrimastigidae</taxon>
        <taxon>Paratrimastix</taxon>
    </lineage>
</organism>
<accession>A0ABQ8U9J4</accession>
<feature type="compositionally biased region" description="Pro residues" evidence="1">
    <location>
        <begin position="91"/>
        <end position="106"/>
    </location>
</feature>
<reference evidence="2" key="1">
    <citation type="journal article" date="2022" name="bioRxiv">
        <title>Genomics of Preaxostyla Flagellates Illuminates Evolutionary Transitions and the Path Towards Mitochondrial Loss.</title>
        <authorList>
            <person name="Novak L.V.F."/>
            <person name="Treitli S.C."/>
            <person name="Pyrih J."/>
            <person name="Halakuc P."/>
            <person name="Pipaliya S.V."/>
            <person name="Vacek V."/>
            <person name="Brzon O."/>
            <person name="Soukal P."/>
            <person name="Eme L."/>
            <person name="Dacks J.B."/>
            <person name="Karnkowska A."/>
            <person name="Elias M."/>
            <person name="Hampl V."/>
        </authorList>
    </citation>
    <scope>NUCLEOTIDE SEQUENCE</scope>
    <source>
        <strain evidence="2">RCP-MX</strain>
    </source>
</reference>
<dbReference type="EMBL" id="JAPMOS010000149">
    <property type="protein sequence ID" value="KAJ4454531.1"/>
    <property type="molecule type" value="Genomic_DNA"/>
</dbReference>
<sequence length="106" mass="11417">MRSVAYRAAVSSSLLIRPEQHAHCLHAGATALLMPPNFDGHPAARPLPHHIPAVPAGQLTVHLPCWCRRARHWASEASCCTEPTQPITQPDQPPPSPVSPPRPPAP</sequence>
<dbReference type="Proteomes" id="UP001141327">
    <property type="component" value="Unassembled WGS sequence"/>
</dbReference>
<name>A0ABQ8U9J4_9EUKA</name>
<keyword evidence="3" id="KW-1185">Reference proteome</keyword>
<protein>
    <submittedName>
        <fullName evidence="2">Uncharacterized protein</fullName>
    </submittedName>
</protein>
<feature type="region of interest" description="Disordered" evidence="1">
    <location>
        <begin position="78"/>
        <end position="106"/>
    </location>
</feature>